<dbReference type="SUPFAM" id="SSF53807">
    <property type="entry name" value="Helical backbone' metal receptor"/>
    <property type="match status" value="1"/>
</dbReference>
<dbReference type="InterPro" id="IPR050902">
    <property type="entry name" value="ABC_Transporter_SBP"/>
</dbReference>
<name>A0A101FSD8_9EURY</name>
<comment type="caution">
    <text evidence="2">The sequence shown here is derived from an EMBL/GenBank/DDBJ whole genome shotgun (WGS) entry which is preliminary data.</text>
</comment>
<reference evidence="2 3" key="1">
    <citation type="journal article" date="2015" name="MBio">
        <title>Genome-Resolved Metagenomic Analysis Reveals Roles for Candidate Phyla and Other Microbial Community Members in Biogeochemical Transformations in Oil Reservoirs.</title>
        <authorList>
            <person name="Hu P."/>
            <person name="Tom L."/>
            <person name="Singh A."/>
            <person name="Thomas B.C."/>
            <person name="Baker B.J."/>
            <person name="Piceno Y.M."/>
            <person name="Andersen G.L."/>
            <person name="Banfield J.F."/>
        </authorList>
    </citation>
    <scope>NUCLEOTIDE SEQUENCE [LARGE SCALE GENOMIC DNA]</scope>
    <source>
        <strain evidence="2">57_489</strain>
    </source>
</reference>
<dbReference type="PANTHER" id="PTHR30535:SF34">
    <property type="entry name" value="MOLYBDATE-BINDING PROTEIN MOLA"/>
    <property type="match status" value="1"/>
</dbReference>
<evidence type="ECO:0000259" key="1">
    <source>
        <dbReference type="PROSITE" id="PS50983"/>
    </source>
</evidence>
<dbReference type="Pfam" id="PF01497">
    <property type="entry name" value="Peripla_BP_2"/>
    <property type="match status" value="1"/>
</dbReference>
<dbReference type="Proteomes" id="UP000057043">
    <property type="component" value="Unassembled WGS sequence"/>
</dbReference>
<evidence type="ECO:0000313" key="2">
    <source>
        <dbReference type="EMBL" id="KUK43606.1"/>
    </source>
</evidence>
<dbReference type="InterPro" id="IPR002491">
    <property type="entry name" value="ABC_transptr_periplasmic_BD"/>
</dbReference>
<protein>
    <submittedName>
        <fullName evidence="2">Periplasmic binding protein</fullName>
    </submittedName>
</protein>
<gene>
    <name evidence="2" type="ORF">XD72_2021</name>
</gene>
<evidence type="ECO:0000313" key="3">
    <source>
        <dbReference type="Proteomes" id="UP000057043"/>
    </source>
</evidence>
<dbReference type="PROSITE" id="PS50983">
    <property type="entry name" value="FE_B12_PBP"/>
    <property type="match status" value="1"/>
</dbReference>
<feature type="domain" description="Fe/B12 periplasmic-binding" evidence="1">
    <location>
        <begin position="45"/>
        <end position="359"/>
    </location>
</feature>
<sequence length="401" mass="44434">MNFVRCCMLAVACLCLISGAVCADEYRTVVDSRGVAVQVPTEIERVVTISDGLVEGTMAALGVDDTIVGTGSSCIPGKGTWTYSYQTDDEMVEGTGGKNVVGELIPRLKDLPHVVEYGVAMNYETLSSLEPDVVIMRLGSCSIPTTDNDKIVKTIQTIESLEIPLVVLYSPNCYDQSNLETISDEVTLIGEVFGKEDEANKIADYLKSQLEMIIERTRNIDEEEKPTVLMFGLTSHNADFGMSANGPGVTYGLKTPESYMIEDIVNAKNAFRSDIGTTQTVSTEQVLAMDPDVIVLSTWNGYHPVEELYDSTNYKNLHELSAVKNRRVASLPFMPCNSVRRLEYPIELMVIATAAYPDQFADIKVHDWVPEFYQNVYGVDEETAIGLRSAQWLDWTMEEDF</sequence>
<dbReference type="Gene3D" id="3.40.50.1980">
    <property type="entry name" value="Nitrogenase molybdenum iron protein domain"/>
    <property type="match status" value="2"/>
</dbReference>
<dbReference type="EMBL" id="LGFT01000061">
    <property type="protein sequence ID" value="KUK43606.1"/>
    <property type="molecule type" value="Genomic_DNA"/>
</dbReference>
<dbReference type="PATRIC" id="fig|301375.7.peg.180"/>
<organism evidence="2 3">
    <name type="scientific">Methanothrix harundinacea</name>
    <dbReference type="NCBI Taxonomy" id="301375"/>
    <lineage>
        <taxon>Archaea</taxon>
        <taxon>Methanobacteriati</taxon>
        <taxon>Methanobacteriota</taxon>
        <taxon>Stenosarchaea group</taxon>
        <taxon>Methanomicrobia</taxon>
        <taxon>Methanotrichales</taxon>
        <taxon>Methanotrichaceae</taxon>
        <taxon>Methanothrix</taxon>
    </lineage>
</organism>
<proteinExistence type="predicted"/>
<dbReference type="PANTHER" id="PTHR30535">
    <property type="entry name" value="VITAMIN B12-BINDING PROTEIN"/>
    <property type="match status" value="1"/>
</dbReference>
<dbReference type="AlphaFoldDB" id="A0A101FSD8"/>
<accession>A0A101FSD8</accession>